<feature type="region of interest" description="Disordered" evidence="1">
    <location>
        <begin position="50"/>
        <end position="100"/>
    </location>
</feature>
<protein>
    <submittedName>
        <fullName evidence="2">Uncharacterized protein</fullName>
    </submittedName>
</protein>
<name>A0ABQ8N8E0_PYRGI</name>
<dbReference type="EMBL" id="JABSND010000271">
    <property type="protein sequence ID" value="KAI6292838.1"/>
    <property type="molecule type" value="Genomic_DNA"/>
</dbReference>
<evidence type="ECO:0000256" key="1">
    <source>
        <dbReference type="SAM" id="MobiDB-lite"/>
    </source>
</evidence>
<keyword evidence="3" id="KW-1185">Reference proteome</keyword>
<proteinExistence type="predicted"/>
<gene>
    <name evidence="2" type="ORF">MCOR33_009561</name>
</gene>
<evidence type="ECO:0000313" key="2">
    <source>
        <dbReference type="EMBL" id="KAI6292838.1"/>
    </source>
</evidence>
<evidence type="ECO:0000313" key="3">
    <source>
        <dbReference type="Proteomes" id="UP001059893"/>
    </source>
</evidence>
<comment type="caution">
    <text evidence="2">The sequence shown here is derived from an EMBL/GenBank/DDBJ whole genome shotgun (WGS) entry which is preliminary data.</text>
</comment>
<accession>A0ABQ8N8E0</accession>
<sequence>MARRGKLLEDLSSTPEGCRSLSMLQHELMYAVRDIDTIFAARALISMSGTGTVQASPPPHLKPAAPRPRRPLPRFPVEYAPQAVIKNPTPMRMDKVREKK</sequence>
<organism evidence="2 3">
    <name type="scientific">Pyricularia grisea</name>
    <name type="common">Crabgrass-specific blast fungus</name>
    <name type="synonym">Magnaporthe grisea</name>
    <dbReference type="NCBI Taxonomy" id="148305"/>
    <lineage>
        <taxon>Eukaryota</taxon>
        <taxon>Fungi</taxon>
        <taxon>Dikarya</taxon>
        <taxon>Ascomycota</taxon>
        <taxon>Pezizomycotina</taxon>
        <taxon>Sordariomycetes</taxon>
        <taxon>Sordariomycetidae</taxon>
        <taxon>Magnaporthales</taxon>
        <taxon>Pyriculariaceae</taxon>
        <taxon>Pyricularia</taxon>
    </lineage>
</organism>
<dbReference type="Proteomes" id="UP001059893">
    <property type="component" value="Unassembled WGS sequence"/>
</dbReference>
<reference evidence="2" key="1">
    <citation type="submission" date="2021-01" db="EMBL/GenBank/DDBJ databases">
        <title>Deciphering the adaptive evolutionary patterns associated with biogeogrpahic diversity in the finger millet blast pathogen Magnaporthe oryzae in Eastern Africa.</title>
        <authorList>
            <person name="Onyema G."/>
            <person name="Shittu T.A."/>
            <person name="Dodsworth S."/>
            <person name="Devilliers S."/>
            <person name="Muthumeenakshi S."/>
            <person name="Sreenivasaprasad S."/>
        </authorList>
    </citation>
    <scope>NUCLEOTIDE SEQUENCE</scope>
    <source>
        <strain evidence="2">D15/s37</strain>
    </source>
</reference>